<dbReference type="RefSeq" id="WP_153118573.1">
    <property type="nucleotide sequence ID" value="NZ_VZCC01000028.1"/>
</dbReference>
<proteinExistence type="predicted"/>
<dbReference type="EMBL" id="VZCC01000028">
    <property type="protein sequence ID" value="MQN83416.1"/>
    <property type="molecule type" value="Genomic_DNA"/>
</dbReference>
<dbReference type="AlphaFoldDB" id="A0AA90ZWN6"/>
<name>A0AA90ZWN6_9BACT</name>
<evidence type="ECO:0000313" key="2">
    <source>
        <dbReference type="Proteomes" id="UP000421408"/>
    </source>
</evidence>
<protein>
    <submittedName>
        <fullName evidence="1">Uncharacterized protein</fullName>
    </submittedName>
</protein>
<comment type="caution">
    <text evidence="1">The sequence shown here is derived from an EMBL/GenBank/DDBJ whole genome shotgun (WGS) entry which is preliminary data.</text>
</comment>
<accession>A0AA90ZWN6</accession>
<dbReference type="Proteomes" id="UP000421408">
    <property type="component" value="Unassembled WGS sequence"/>
</dbReference>
<sequence>MTILKTLLGSYIPTFFEMHVATRDDDMTINQMSDGDATVLFHEYIHFLQDITTFYGLNNLYVQSEYLHSVVNRVKGNLQFQVPYMIRDNKDNVLLNQKICRLTNGDSEESSFYLVHSVDEWSDDLADDFISNPPISKIKNIVLNQNDNMRSFGAIAIMESMAYILERLCSPNAYVSSPDYPYRAAELVAIYYDAKFGNDLLRVLALCDMSLQNSNPGLCFVNIMKLVGEGKLLFDTPESIYDYFYNRRVKSVYGRVTSWQDSYNKLLDQVDTCLQDYIKGIDSLKSYHEWINHLVDFSRDWRNNDRYFLLKMARKNDLKKNDCWGYTVARIGSPLMVNANNHYFKLPYDGMQEGESVEMYAALKEIYKLFLEGNKPCGLLTWCNDSLESTPNELCNTAPWKKVGETKLCPYAFFWRHWGLTGCEPV</sequence>
<gene>
    <name evidence="1" type="ORF">F7D74_05335</name>
</gene>
<organism evidence="1 2">
    <name type="scientific">Segatella copri</name>
    <dbReference type="NCBI Taxonomy" id="165179"/>
    <lineage>
        <taxon>Bacteria</taxon>
        <taxon>Pseudomonadati</taxon>
        <taxon>Bacteroidota</taxon>
        <taxon>Bacteroidia</taxon>
        <taxon>Bacteroidales</taxon>
        <taxon>Prevotellaceae</taxon>
        <taxon>Segatella</taxon>
    </lineage>
</organism>
<evidence type="ECO:0000313" key="1">
    <source>
        <dbReference type="EMBL" id="MQN83416.1"/>
    </source>
</evidence>
<reference evidence="2" key="1">
    <citation type="submission" date="2019-09" db="EMBL/GenBank/DDBJ databases">
        <title>Distinct polysaccharide growth profiles of human intestinal Prevotella copri isolates.</title>
        <authorList>
            <person name="Fehlner-Peach H."/>
            <person name="Magnabosco C."/>
            <person name="Raghavan V."/>
            <person name="Scher J.U."/>
            <person name="Tett A."/>
            <person name="Cox L.M."/>
            <person name="Gottsegen C."/>
            <person name="Watters A."/>
            <person name="Wiltshire- Gordon J.D."/>
            <person name="Segata N."/>
            <person name="Bonneau R."/>
            <person name="Littman D.R."/>
        </authorList>
    </citation>
    <scope>NUCLEOTIDE SEQUENCE [LARGE SCALE GENOMIC DNA]</scope>
    <source>
        <strain evidence="2">iAA108</strain>
    </source>
</reference>